<evidence type="ECO:0000256" key="2">
    <source>
        <dbReference type="ARBA" id="ARBA00023125"/>
    </source>
</evidence>
<dbReference type="Proteomes" id="UP001172756">
    <property type="component" value="Unassembled WGS sequence"/>
</dbReference>
<dbReference type="RefSeq" id="WP_301159684.1">
    <property type="nucleotide sequence ID" value="NZ_JAUHQB010000002.1"/>
</dbReference>
<evidence type="ECO:0000313" key="6">
    <source>
        <dbReference type="Proteomes" id="UP001172756"/>
    </source>
</evidence>
<keyword evidence="2" id="KW-0238">DNA-binding</keyword>
<comment type="caution">
    <text evidence="5">The sequence shown here is derived from an EMBL/GenBank/DDBJ whole genome shotgun (WGS) entry which is preliminary data.</text>
</comment>
<dbReference type="Pfam" id="PF01638">
    <property type="entry name" value="HxlR"/>
    <property type="match status" value="1"/>
</dbReference>
<dbReference type="AlphaFoldDB" id="A0AB35MFS0"/>
<dbReference type="GO" id="GO:0003677">
    <property type="term" value="F:DNA binding"/>
    <property type="evidence" value="ECO:0007669"/>
    <property type="project" value="UniProtKB-KW"/>
</dbReference>
<dbReference type="PANTHER" id="PTHR33204:SF37">
    <property type="entry name" value="HTH-TYPE TRANSCRIPTIONAL REGULATOR YODB"/>
    <property type="match status" value="1"/>
</dbReference>
<evidence type="ECO:0000313" key="5">
    <source>
        <dbReference type="EMBL" id="MDN4482583.1"/>
    </source>
</evidence>
<dbReference type="SUPFAM" id="SSF46785">
    <property type="entry name" value="Winged helix' DNA-binding domain"/>
    <property type="match status" value="1"/>
</dbReference>
<keyword evidence="1" id="KW-0805">Transcription regulation</keyword>
<dbReference type="PROSITE" id="PS51118">
    <property type="entry name" value="HTH_HXLR"/>
    <property type="match status" value="1"/>
</dbReference>
<dbReference type="Gene3D" id="1.10.10.10">
    <property type="entry name" value="Winged helix-like DNA-binding domain superfamily/Winged helix DNA-binding domain"/>
    <property type="match status" value="1"/>
</dbReference>
<name>A0AB35MFS0_9MICO</name>
<accession>A0AB35MFS0</accession>
<proteinExistence type="predicted"/>
<reference evidence="5 6" key="1">
    <citation type="submission" date="2023-06" db="EMBL/GenBank/DDBJ databases">
        <title>SYSU T0a273.</title>
        <authorList>
            <person name="Gao L."/>
            <person name="Fang B.-Z."/>
            <person name="Li W.-J."/>
        </authorList>
    </citation>
    <scope>NUCLEOTIDE SEQUENCE [LARGE SCALE GENOMIC DNA]</scope>
    <source>
        <strain evidence="5 6">SYSU T0a273</strain>
    </source>
</reference>
<dbReference type="InterPro" id="IPR036390">
    <property type="entry name" value="WH_DNA-bd_sf"/>
</dbReference>
<gene>
    <name evidence="5" type="ORF">QQ002_03400</name>
</gene>
<keyword evidence="3" id="KW-0804">Transcription</keyword>
<evidence type="ECO:0000256" key="1">
    <source>
        <dbReference type="ARBA" id="ARBA00023015"/>
    </source>
</evidence>
<dbReference type="PANTHER" id="PTHR33204">
    <property type="entry name" value="TRANSCRIPTIONAL REGULATOR, MARR FAMILY"/>
    <property type="match status" value="1"/>
</dbReference>
<sequence>MTEETGPDQELIANVFARGCSSRAAFETVTGRWASLVLLALADGPHRFGELRRRVEGVSEKMLSQALHGLEREGLLVRTDHGTLPPRVDYALTELGADIAGRLRALADLLEGAVPALDAARAAYARD</sequence>
<evidence type="ECO:0000256" key="3">
    <source>
        <dbReference type="ARBA" id="ARBA00023163"/>
    </source>
</evidence>
<dbReference type="InterPro" id="IPR002577">
    <property type="entry name" value="HTH_HxlR"/>
</dbReference>
<evidence type="ECO:0000259" key="4">
    <source>
        <dbReference type="PROSITE" id="PS51118"/>
    </source>
</evidence>
<organism evidence="5 6">
    <name type="scientific">Demequina lignilytica</name>
    <dbReference type="NCBI Taxonomy" id="3051663"/>
    <lineage>
        <taxon>Bacteria</taxon>
        <taxon>Bacillati</taxon>
        <taxon>Actinomycetota</taxon>
        <taxon>Actinomycetes</taxon>
        <taxon>Micrococcales</taxon>
        <taxon>Demequinaceae</taxon>
        <taxon>Demequina</taxon>
    </lineage>
</organism>
<dbReference type="InterPro" id="IPR036388">
    <property type="entry name" value="WH-like_DNA-bd_sf"/>
</dbReference>
<feature type="domain" description="HTH hxlR-type" evidence="4">
    <location>
        <begin position="20"/>
        <end position="118"/>
    </location>
</feature>
<protein>
    <submittedName>
        <fullName evidence="5">Helix-turn-helix domain-containing protein</fullName>
    </submittedName>
</protein>
<dbReference type="EMBL" id="JAUHQB010000002">
    <property type="protein sequence ID" value="MDN4482583.1"/>
    <property type="molecule type" value="Genomic_DNA"/>
</dbReference>